<reference evidence="3 4" key="1">
    <citation type="submission" date="2015-06" db="EMBL/GenBank/DDBJ databases">
        <title>Draft genome sequencing of a biphenyl-degrading bacterium, Janthinobacterium lividum MEG1.</title>
        <authorList>
            <person name="Shimodaira J."/>
            <person name="Hatta T."/>
        </authorList>
    </citation>
    <scope>NUCLEOTIDE SEQUENCE [LARGE SCALE GENOMIC DNA]</scope>
    <source>
        <strain evidence="3 4">MEG1</strain>
    </source>
</reference>
<dbReference type="Proteomes" id="UP000179840">
    <property type="component" value="Unassembled WGS sequence"/>
</dbReference>
<dbReference type="AlphaFoldDB" id="A0A1S1U7Q0"/>
<gene>
    <name evidence="3" type="ORF">AKG95_16185</name>
</gene>
<evidence type="ECO:0000256" key="1">
    <source>
        <dbReference type="PROSITE-ProRule" id="PRU00409"/>
    </source>
</evidence>
<dbReference type="PROSITE" id="PS50975">
    <property type="entry name" value="ATP_GRASP"/>
    <property type="match status" value="1"/>
</dbReference>
<dbReference type="GO" id="GO:0046872">
    <property type="term" value="F:metal ion binding"/>
    <property type="evidence" value="ECO:0007669"/>
    <property type="project" value="InterPro"/>
</dbReference>
<feature type="domain" description="ATP-grasp" evidence="2">
    <location>
        <begin position="118"/>
        <end position="294"/>
    </location>
</feature>
<evidence type="ECO:0000313" key="4">
    <source>
        <dbReference type="Proteomes" id="UP000179840"/>
    </source>
</evidence>
<dbReference type="SUPFAM" id="SSF56059">
    <property type="entry name" value="Glutathione synthetase ATP-binding domain-like"/>
    <property type="match status" value="1"/>
</dbReference>
<evidence type="ECO:0000259" key="2">
    <source>
        <dbReference type="PROSITE" id="PS50975"/>
    </source>
</evidence>
<comment type="caution">
    <text evidence="3">The sequence shown here is derived from an EMBL/GenBank/DDBJ whole genome shotgun (WGS) entry which is preliminary data.</text>
</comment>
<evidence type="ECO:0000313" key="3">
    <source>
        <dbReference type="EMBL" id="OHV96316.1"/>
    </source>
</evidence>
<protein>
    <submittedName>
        <fullName evidence="3">Carbamoyl-phosphate synthase subunit L</fullName>
    </submittedName>
</protein>
<keyword evidence="1" id="KW-0547">Nucleotide-binding</keyword>
<dbReference type="Gene3D" id="3.30.1490.20">
    <property type="entry name" value="ATP-grasp fold, A domain"/>
    <property type="match status" value="1"/>
</dbReference>
<dbReference type="EMBL" id="LFKP01000008">
    <property type="protein sequence ID" value="OHV96316.1"/>
    <property type="molecule type" value="Genomic_DNA"/>
</dbReference>
<dbReference type="PROSITE" id="PS00867">
    <property type="entry name" value="CPSASE_2"/>
    <property type="match status" value="1"/>
</dbReference>
<proteinExistence type="predicted"/>
<dbReference type="Gene3D" id="3.30.470.20">
    <property type="entry name" value="ATP-grasp fold, B domain"/>
    <property type="match status" value="1"/>
</dbReference>
<accession>A0A1S1U7Q0</accession>
<dbReference type="InterPro" id="IPR011761">
    <property type="entry name" value="ATP-grasp"/>
</dbReference>
<name>A0A1S1U7Q0_9BURK</name>
<dbReference type="RefSeq" id="WP_071077812.1">
    <property type="nucleotide sequence ID" value="NZ_LFKP01000008.1"/>
</dbReference>
<organism evidence="3 4">
    <name type="scientific">Janthinobacterium lividum</name>
    <dbReference type="NCBI Taxonomy" id="29581"/>
    <lineage>
        <taxon>Bacteria</taxon>
        <taxon>Pseudomonadati</taxon>
        <taxon>Pseudomonadota</taxon>
        <taxon>Betaproteobacteria</taxon>
        <taxon>Burkholderiales</taxon>
        <taxon>Oxalobacteraceae</taxon>
        <taxon>Janthinobacterium</taxon>
    </lineage>
</organism>
<sequence>MKKILVSGASGIVGYGILRSLRKADPSLLLVGSSMYNDSVAPGFCDVFELAPATSAANYLDWLCATISRHQIDLIIPGIEIDLHTWSGHLAQIERHGARTVMNRLDLVTLCQDKWLFYESLVAAGMPWAIESSLDNSYAALAAAYGVPFLLKPRRGFGSKGIVRVDSAATFERYRHEVGPRLMAQPIVGDDDNEFTTSAFCDGNGGYHASMTLRRKLSKDGFTDKAEVVLGEQFSAALAGLCQRYLPVGPTNFQFRTCADGVKLLEINPRISSSTSIRTAFGYNESAMAVDFFLSGKLPTPPVIRHGHAVRYVAEHIFYDDRLHF</sequence>
<dbReference type="InterPro" id="IPR013815">
    <property type="entry name" value="ATP_grasp_subdomain_1"/>
</dbReference>
<dbReference type="InterPro" id="IPR005479">
    <property type="entry name" value="CPAse_ATP-bd"/>
</dbReference>
<dbReference type="Gene3D" id="3.40.50.20">
    <property type="match status" value="1"/>
</dbReference>
<keyword evidence="1" id="KW-0067">ATP-binding</keyword>
<dbReference type="Pfam" id="PF15632">
    <property type="entry name" value="ATPgrasp_Ter"/>
    <property type="match status" value="1"/>
</dbReference>
<dbReference type="GO" id="GO:0005524">
    <property type="term" value="F:ATP binding"/>
    <property type="evidence" value="ECO:0007669"/>
    <property type="project" value="UniProtKB-UniRule"/>
</dbReference>